<protein>
    <submittedName>
        <fullName evidence="4">Hydrolase, alpha/beta domain protein</fullName>
    </submittedName>
</protein>
<dbReference type="InterPro" id="IPR050960">
    <property type="entry name" value="AB_hydrolase_4_sf"/>
</dbReference>
<dbReference type="AlphaFoldDB" id="A0A0B1T3N2"/>
<feature type="active site" description="Charge relay system" evidence="2">
    <location>
        <position position="315"/>
    </location>
</feature>
<reference evidence="4 5" key="1">
    <citation type="submission" date="2014-03" db="EMBL/GenBank/DDBJ databases">
        <title>Draft genome of the hookworm Oesophagostomum dentatum.</title>
        <authorList>
            <person name="Mitreva M."/>
        </authorList>
    </citation>
    <scope>NUCLEOTIDE SEQUENCE [LARGE SCALE GENOMIC DNA]</scope>
    <source>
        <strain evidence="4 5">OD-Hann</strain>
    </source>
</reference>
<evidence type="ECO:0000313" key="4">
    <source>
        <dbReference type="EMBL" id="KHJ90751.1"/>
    </source>
</evidence>
<name>A0A0B1T3N2_OESDE</name>
<dbReference type="Proteomes" id="UP000053660">
    <property type="component" value="Unassembled WGS sequence"/>
</dbReference>
<dbReference type="PANTHER" id="PTHR10794:SF63">
    <property type="entry name" value="ALPHA_BETA HYDROLASE 1, ISOFORM A"/>
    <property type="match status" value="1"/>
</dbReference>
<dbReference type="InterPro" id="IPR029058">
    <property type="entry name" value="AB_hydrolase_fold"/>
</dbReference>
<dbReference type="OrthoDB" id="247542at2759"/>
<dbReference type="SUPFAM" id="SSF53474">
    <property type="entry name" value="alpha/beta-Hydrolases"/>
    <property type="match status" value="1"/>
</dbReference>
<evidence type="ECO:0000259" key="3">
    <source>
        <dbReference type="Pfam" id="PF12146"/>
    </source>
</evidence>
<feature type="active site" description="Charge relay system" evidence="2">
    <location>
        <position position="151"/>
    </location>
</feature>
<sequence length="346" mass="39053">FGRIDKHVPALKKVYTPPWWCPFGDAQTIVSGTFRKCPRLPFVREVVEFEDGGALGIDWLHPKNCPDDAPIILFLPGITGSTQDCAYILYPAQEMCARNWRVVVYNPRGLGGVGLRNKIAYNSARYHDVAEVIKRISKRYPKAKMIGCGFSMGGMVLWNYLAASTKENVILKGALIVSSPFDPSSTTNSLESFFAKHTYNRHITKKLVTFAERYREYYEHHEMMDFDRVLQSVTIREFDSRFTAPLFGYESVENYYEQAAPNRKAILMFKVRKIPVPTLCLNADDDCFSPKEAIPINDMNISDTVVGVITSGGGHTAFLRNANPNQGGLVDEVLIEWASMLIHDLH</sequence>
<dbReference type="InterPro" id="IPR022742">
    <property type="entry name" value="Hydrolase_4"/>
</dbReference>
<gene>
    <name evidence="4" type="ORF">OESDEN_09395</name>
</gene>
<feature type="non-terminal residue" evidence="4">
    <location>
        <position position="1"/>
    </location>
</feature>
<dbReference type="GO" id="GO:0008126">
    <property type="term" value="F:acetylesterase activity"/>
    <property type="evidence" value="ECO:0007669"/>
    <property type="project" value="TreeGrafter"/>
</dbReference>
<feature type="domain" description="Serine aminopeptidase S33" evidence="3">
    <location>
        <begin position="84"/>
        <end position="219"/>
    </location>
</feature>
<organism evidence="4 5">
    <name type="scientific">Oesophagostomum dentatum</name>
    <name type="common">Nodular worm</name>
    <dbReference type="NCBI Taxonomy" id="61180"/>
    <lineage>
        <taxon>Eukaryota</taxon>
        <taxon>Metazoa</taxon>
        <taxon>Ecdysozoa</taxon>
        <taxon>Nematoda</taxon>
        <taxon>Chromadorea</taxon>
        <taxon>Rhabditida</taxon>
        <taxon>Rhabditina</taxon>
        <taxon>Rhabditomorpha</taxon>
        <taxon>Strongyloidea</taxon>
        <taxon>Strongylidae</taxon>
        <taxon>Oesophagostomum</taxon>
    </lineage>
</organism>
<dbReference type="EMBL" id="KN552696">
    <property type="protein sequence ID" value="KHJ90751.1"/>
    <property type="molecule type" value="Genomic_DNA"/>
</dbReference>
<keyword evidence="5" id="KW-1185">Reference proteome</keyword>
<evidence type="ECO:0000256" key="2">
    <source>
        <dbReference type="PIRSR" id="PIRSR005211-1"/>
    </source>
</evidence>
<dbReference type="Pfam" id="PF12146">
    <property type="entry name" value="Hydrolase_4"/>
    <property type="match status" value="1"/>
</dbReference>
<comment type="similarity">
    <text evidence="1">Belongs to the AB hydrolase superfamily. AB hydrolase 4 family.</text>
</comment>
<dbReference type="GO" id="GO:0051792">
    <property type="term" value="P:medium-chain fatty acid biosynthetic process"/>
    <property type="evidence" value="ECO:0007669"/>
    <property type="project" value="TreeGrafter"/>
</dbReference>
<evidence type="ECO:0000313" key="5">
    <source>
        <dbReference type="Proteomes" id="UP000053660"/>
    </source>
</evidence>
<dbReference type="Gene3D" id="3.40.50.1820">
    <property type="entry name" value="alpha/beta hydrolase"/>
    <property type="match status" value="1"/>
</dbReference>
<evidence type="ECO:0000256" key="1">
    <source>
        <dbReference type="ARBA" id="ARBA00010884"/>
    </source>
</evidence>
<accession>A0A0B1T3N2</accession>
<dbReference type="GO" id="GO:0051793">
    <property type="term" value="P:medium-chain fatty acid catabolic process"/>
    <property type="evidence" value="ECO:0007669"/>
    <property type="project" value="TreeGrafter"/>
</dbReference>
<proteinExistence type="inferred from homology"/>
<dbReference type="PIRSF" id="PIRSF005211">
    <property type="entry name" value="Ab_hydro_YheT"/>
    <property type="match status" value="1"/>
</dbReference>
<dbReference type="GO" id="GO:0047372">
    <property type="term" value="F:monoacylglycerol lipase activity"/>
    <property type="evidence" value="ECO:0007669"/>
    <property type="project" value="TreeGrafter"/>
</dbReference>
<dbReference type="InterPro" id="IPR012020">
    <property type="entry name" value="ABHD4"/>
</dbReference>
<feature type="active site" description="Charge relay system" evidence="2">
    <location>
        <position position="286"/>
    </location>
</feature>
<keyword evidence="4" id="KW-0378">Hydrolase</keyword>
<dbReference type="PANTHER" id="PTHR10794">
    <property type="entry name" value="ABHYDROLASE DOMAIN-CONTAINING PROTEIN"/>
    <property type="match status" value="1"/>
</dbReference>